<dbReference type="Proteomes" id="UP000229098">
    <property type="component" value="Unassembled WGS sequence"/>
</dbReference>
<dbReference type="Pfam" id="PF08327">
    <property type="entry name" value="AHSA1"/>
    <property type="match status" value="1"/>
</dbReference>
<comment type="similarity">
    <text evidence="1">Belongs to the AHA1 family.</text>
</comment>
<gene>
    <name evidence="3" type="ORF">COU90_01145</name>
</gene>
<sequence>MENTITVQTTVTAPIEKVWECWNEPKHLTKWVFASDDWEALSPENDLRIGGKLKITMSAKDKSQSFDFILTYTEIKENELLESVMDDGRKVKVEFKETAEGVKVIETFDPESENSEEVQRSGWQAILDNFKKYVENN</sequence>
<name>A0A2M8KY75_9BACT</name>
<reference evidence="4" key="1">
    <citation type="submission" date="2017-09" db="EMBL/GenBank/DDBJ databases">
        <title>Depth-based differentiation of microbial function through sediment-hosted aquifers and enrichment of novel symbionts in the deep terrestrial subsurface.</title>
        <authorList>
            <person name="Probst A.J."/>
            <person name="Ladd B."/>
            <person name="Jarett J.K."/>
            <person name="Geller-Mcgrath D.E."/>
            <person name="Sieber C.M.K."/>
            <person name="Emerson J.B."/>
            <person name="Anantharaman K."/>
            <person name="Thomas B.C."/>
            <person name="Malmstrom R."/>
            <person name="Stieglmeier M."/>
            <person name="Klingl A."/>
            <person name="Woyke T."/>
            <person name="Ryan C.M."/>
            <person name="Banfield J.F."/>
        </authorList>
    </citation>
    <scope>NUCLEOTIDE SEQUENCE [LARGE SCALE GENOMIC DNA]</scope>
</reference>
<dbReference type="InterPro" id="IPR023393">
    <property type="entry name" value="START-like_dom_sf"/>
</dbReference>
<proteinExistence type="inferred from homology"/>
<protein>
    <submittedName>
        <fullName evidence="3">Polyketide cyclase</fullName>
    </submittedName>
</protein>
<dbReference type="EMBL" id="PFEF01000003">
    <property type="protein sequence ID" value="PJE64853.1"/>
    <property type="molecule type" value="Genomic_DNA"/>
</dbReference>
<accession>A0A2M8KY75</accession>
<feature type="domain" description="Activator of Hsp90 ATPase homologue 1/2-like C-terminal" evidence="2">
    <location>
        <begin position="13"/>
        <end position="135"/>
    </location>
</feature>
<evidence type="ECO:0000256" key="1">
    <source>
        <dbReference type="ARBA" id="ARBA00006817"/>
    </source>
</evidence>
<evidence type="ECO:0000313" key="3">
    <source>
        <dbReference type="EMBL" id="PJE64853.1"/>
    </source>
</evidence>
<evidence type="ECO:0000259" key="2">
    <source>
        <dbReference type="Pfam" id="PF08327"/>
    </source>
</evidence>
<dbReference type="AlphaFoldDB" id="A0A2M8KY75"/>
<dbReference type="SUPFAM" id="SSF55961">
    <property type="entry name" value="Bet v1-like"/>
    <property type="match status" value="1"/>
</dbReference>
<evidence type="ECO:0000313" key="4">
    <source>
        <dbReference type="Proteomes" id="UP000229098"/>
    </source>
</evidence>
<organism evidence="3 4">
    <name type="scientific">Candidatus Ryanbacteria bacterium CG10_big_fil_rev_8_21_14_0_10_43_42</name>
    <dbReference type="NCBI Taxonomy" id="1974864"/>
    <lineage>
        <taxon>Bacteria</taxon>
        <taxon>Candidatus Ryaniibacteriota</taxon>
    </lineage>
</organism>
<dbReference type="InterPro" id="IPR013538">
    <property type="entry name" value="ASHA1/2-like_C"/>
</dbReference>
<dbReference type="Gene3D" id="3.30.530.20">
    <property type="match status" value="1"/>
</dbReference>
<comment type="caution">
    <text evidence="3">The sequence shown here is derived from an EMBL/GenBank/DDBJ whole genome shotgun (WGS) entry which is preliminary data.</text>
</comment>